<proteinExistence type="predicted"/>
<dbReference type="EMBL" id="JAWRVI010000086">
    <property type="protein sequence ID" value="KAK4078098.1"/>
    <property type="molecule type" value="Genomic_DNA"/>
</dbReference>
<dbReference type="PANTHER" id="PTHR37535:SF3">
    <property type="entry name" value="FLUG DOMAIN-CONTAINING PROTEIN"/>
    <property type="match status" value="1"/>
</dbReference>
<feature type="domain" description="Chromo" evidence="4">
    <location>
        <begin position="823"/>
        <end position="884"/>
    </location>
</feature>
<evidence type="ECO:0000256" key="3">
    <source>
        <dbReference type="SAM" id="MobiDB-lite"/>
    </source>
</evidence>
<keyword evidence="7" id="KW-1185">Reference proteome</keyword>
<evidence type="ECO:0000256" key="2">
    <source>
        <dbReference type="PROSITE-ProRule" id="PRU00042"/>
    </source>
</evidence>
<reference evidence="6 7" key="1">
    <citation type="journal article" date="2024" name="Microbiol. Resour. Announc.">
        <title>Genome annotations for the ascomycete fungi Trichoderma harzianum, Trichoderma aggressivum, and Purpureocillium lilacinum.</title>
        <authorList>
            <person name="Beijen E.P.W."/>
            <person name="Ohm R.A."/>
        </authorList>
    </citation>
    <scope>NUCLEOTIDE SEQUENCE [LARGE SCALE GENOMIC DNA]</scope>
    <source>
        <strain evidence="6 7">CBS 150709</strain>
    </source>
</reference>
<keyword evidence="2" id="KW-0863">Zinc-finger</keyword>
<keyword evidence="2" id="KW-0479">Metal-binding</keyword>
<comment type="subunit">
    <text evidence="1">Component of the NuA4 histone acetyltransferase complex.</text>
</comment>
<dbReference type="InterPro" id="IPR000953">
    <property type="entry name" value="Chromo/chromo_shadow_dom"/>
</dbReference>
<keyword evidence="2" id="KW-0862">Zinc</keyword>
<organism evidence="6 7">
    <name type="scientific">Purpureocillium lilacinum</name>
    <name type="common">Paecilomyces lilacinus</name>
    <dbReference type="NCBI Taxonomy" id="33203"/>
    <lineage>
        <taxon>Eukaryota</taxon>
        <taxon>Fungi</taxon>
        <taxon>Dikarya</taxon>
        <taxon>Ascomycota</taxon>
        <taxon>Pezizomycotina</taxon>
        <taxon>Sordariomycetes</taxon>
        <taxon>Hypocreomycetidae</taxon>
        <taxon>Hypocreales</taxon>
        <taxon>Ophiocordycipitaceae</taxon>
        <taxon>Purpureocillium</taxon>
    </lineage>
</organism>
<dbReference type="InterPro" id="IPR013087">
    <property type="entry name" value="Znf_C2H2_type"/>
</dbReference>
<dbReference type="PROSITE" id="PS50013">
    <property type="entry name" value="CHROMO_2"/>
    <property type="match status" value="1"/>
</dbReference>
<dbReference type="Proteomes" id="UP001287286">
    <property type="component" value="Unassembled WGS sequence"/>
</dbReference>
<comment type="caution">
    <text evidence="6">The sequence shown here is derived from an EMBL/GenBank/DDBJ whole genome shotgun (WGS) entry which is preliminary data.</text>
</comment>
<evidence type="ECO:0000313" key="7">
    <source>
        <dbReference type="Proteomes" id="UP001287286"/>
    </source>
</evidence>
<feature type="region of interest" description="Disordered" evidence="3">
    <location>
        <begin position="787"/>
        <end position="817"/>
    </location>
</feature>
<evidence type="ECO:0000259" key="5">
    <source>
        <dbReference type="PROSITE" id="PS50157"/>
    </source>
</evidence>
<name>A0ABR0BIH3_PURLI</name>
<feature type="domain" description="C2H2-type" evidence="5">
    <location>
        <begin position="691"/>
        <end position="721"/>
    </location>
</feature>
<dbReference type="SUPFAM" id="SSF54160">
    <property type="entry name" value="Chromo domain-like"/>
    <property type="match status" value="1"/>
</dbReference>
<dbReference type="CDD" id="cd00024">
    <property type="entry name" value="CD_CSD"/>
    <property type="match status" value="1"/>
</dbReference>
<evidence type="ECO:0000256" key="1">
    <source>
        <dbReference type="ARBA" id="ARBA00011353"/>
    </source>
</evidence>
<evidence type="ECO:0000259" key="4">
    <source>
        <dbReference type="PROSITE" id="PS50013"/>
    </source>
</evidence>
<dbReference type="SMART" id="SM00355">
    <property type="entry name" value="ZnF_C2H2"/>
    <property type="match status" value="2"/>
</dbReference>
<dbReference type="PROSITE" id="PS00028">
    <property type="entry name" value="ZINC_FINGER_C2H2_1"/>
    <property type="match status" value="1"/>
</dbReference>
<gene>
    <name evidence="6" type="ORF">Purlil1_12067</name>
</gene>
<dbReference type="PROSITE" id="PS50157">
    <property type="entry name" value="ZINC_FINGER_C2H2_2"/>
    <property type="match status" value="1"/>
</dbReference>
<dbReference type="InterPro" id="IPR016197">
    <property type="entry name" value="Chromo-like_dom_sf"/>
</dbReference>
<dbReference type="Gene3D" id="2.40.50.40">
    <property type="match status" value="1"/>
</dbReference>
<dbReference type="PANTHER" id="PTHR37535">
    <property type="entry name" value="FLUG DOMAIN PROTEIN"/>
    <property type="match status" value="1"/>
</dbReference>
<sequence length="933" mass="106304">MRDRRRSSEEDADRRVAAAIKDGMPTDPSQINAHIVHRNINEKTAQRYRKALVLWKAFEKAFPGSTPTNIQTLKQFAECVARTAKGRLHKAGQGRATPASVRVEMRRFCNAWQREHNTVIPQDVKRSMAPYIEGELAKKIGLLTGKKGQKTKTFLTIENYVHMQKYYCEASRSVPSTVSGTVPPVSLDGCLAFATKACQDLVLLNSWTKGKPEFKLKFTREICKATDKNQPEHPFAEQIEGPDKIPPPLFAQPLLHWLANFISSGASPELKTVEQALALEPPRNGNFRLIEWDHSMLEKPVFPKWTGKGPAGESRSPDSFGTDGSKWAKRAGLTTGLGLHAPRREILINCNDNGYSLGQVLRFASQHNTGVLVDHYLGNISTVDGAGTYLKMRQRTDLAEDFRSATMRWNPNLPLSLSARDREELRDSADYKVVTQRIEELNVRISEAITTDEKDQLKAQRSMEYDRRKAIERKMLGEIQTNQQINYEPSKEPHLQQDWRRNHFRRISHMLPPERLRLAETMVLRVPPRSPEWVCALKDLVALRRDDNSTAYQAVMRPINGHCAVPSCGRKMASIPAARRWEHVYKCHESHYKQKAGFAKFCFQCSTWVESKEEWTHHCQTHIDKDDIPFRCDLVVFRHAVACAGYCPVHLGRQDMPAHKRMKQFTDKTCWQRHVSACLARYFASRGPGNFACPHGLCPVSCNSANELWRHLDDVHSIPKPKAFTLEGQNNELKPECTKGEQKLKFKEHRGSMTGSLQALTLPSREPSALSTADLVLLDSNMPATAVSSTPCNGHRDDESGWSVSPSESDSSIWDNEQSSDQYPIECLLAMWKTQGTELFLVKWEGGSTSWEPESNVPDQSITELKRTYRGFRDGIEILHTQVRGKALWYKILFLNFDGADEDRSWWVPEKAMDPEVRVKRETKNKRRRRKRS</sequence>
<evidence type="ECO:0000313" key="6">
    <source>
        <dbReference type="EMBL" id="KAK4078098.1"/>
    </source>
</evidence>
<protein>
    <submittedName>
        <fullName evidence="6">Uncharacterized protein</fullName>
    </submittedName>
</protein>
<feature type="compositionally biased region" description="Polar residues" evidence="3">
    <location>
        <begin position="802"/>
        <end position="817"/>
    </location>
</feature>
<accession>A0ABR0BIH3</accession>